<feature type="region of interest" description="Disordered" evidence="1">
    <location>
        <begin position="709"/>
        <end position="748"/>
    </location>
</feature>
<dbReference type="KEGG" id="slx:SLAV_38040"/>
<reference evidence="3 4" key="1">
    <citation type="submission" date="2017-11" db="EMBL/GenBank/DDBJ databases">
        <title>Complete genome sequence of Streptomyces lavendulae subsp. lavendulae CCM 3239 (formerly 'Streptomyces aureofaciens CCM 3239'), the producer of the angucycline-type antibiotic auricin.</title>
        <authorList>
            <person name="Busche T."/>
            <person name="Novakova R."/>
            <person name="Al'Dilaimi A."/>
            <person name="Homerova D."/>
            <person name="Feckova L."/>
            <person name="Rezuchova B."/>
            <person name="Mingyar E."/>
            <person name="Csolleiova D."/>
            <person name="Bekeova C."/>
            <person name="Winkler A."/>
            <person name="Sevcikova B."/>
            <person name="Kalinowski J."/>
            <person name="Kormanec J."/>
            <person name="Ruckert C."/>
        </authorList>
    </citation>
    <scope>NUCLEOTIDE SEQUENCE [LARGE SCALE GENOMIC DNA]</scope>
    <source>
        <strain evidence="3 4">CCM 3239</strain>
    </source>
</reference>
<dbReference type="Proteomes" id="UP000231791">
    <property type="component" value="Chromosome"/>
</dbReference>
<evidence type="ECO:0000259" key="2">
    <source>
        <dbReference type="Pfam" id="PF00931"/>
    </source>
</evidence>
<gene>
    <name evidence="3" type="primary">afsR9</name>
    <name evidence="3" type="ORF">SLAV_38040</name>
</gene>
<dbReference type="SUPFAM" id="SSF48452">
    <property type="entry name" value="TPR-like"/>
    <property type="match status" value="2"/>
</dbReference>
<dbReference type="InterPro" id="IPR027417">
    <property type="entry name" value="P-loop_NTPase"/>
</dbReference>
<feature type="compositionally biased region" description="Pro residues" evidence="1">
    <location>
        <begin position="716"/>
        <end position="728"/>
    </location>
</feature>
<dbReference type="EMBL" id="CP024985">
    <property type="protein sequence ID" value="ATZ29372.1"/>
    <property type="molecule type" value="Genomic_DNA"/>
</dbReference>
<dbReference type="PRINTS" id="PR00364">
    <property type="entry name" value="DISEASERSIST"/>
</dbReference>
<dbReference type="Pfam" id="PF00931">
    <property type="entry name" value="NB-ARC"/>
    <property type="match status" value="1"/>
</dbReference>
<dbReference type="InterPro" id="IPR019734">
    <property type="entry name" value="TPR_rpt"/>
</dbReference>
<proteinExistence type="predicted"/>
<keyword evidence="4" id="KW-1185">Reference proteome</keyword>
<dbReference type="PANTHER" id="PTHR47691:SF3">
    <property type="entry name" value="HTH-TYPE TRANSCRIPTIONAL REGULATOR RV0890C-RELATED"/>
    <property type="match status" value="1"/>
</dbReference>
<dbReference type="SUPFAM" id="SSF52540">
    <property type="entry name" value="P-loop containing nucleoside triphosphate hydrolases"/>
    <property type="match status" value="1"/>
</dbReference>
<accession>A0A2K8PRJ0</accession>
<evidence type="ECO:0000313" key="3">
    <source>
        <dbReference type="EMBL" id="ATZ29372.1"/>
    </source>
</evidence>
<sequence length="748" mass="82277">MDNHISGGFFFSAVVMGQQINITLPREVKPRLDGLPKRDLAFAGRSDELTEAVEGLQRFRLVTIVGMPGIGKSRLAIEAAWRAWKDEGLFRGGVLMIELHSYDHRNRLSTAQALGELLRDLAISDDHIKPIRDNEQELTKLYRSVLAAYAEQGQRLLIVVDDTSDEEQASPLLPSDDYHAALVTSRHKLVLGEARMELGSLDPDAAVEVLRRVLGAGDTRVDGDRVAAERIADLCSHLPLALRISAALLAVLPVPLNSFAAQLADERVRLDRLEHSETMAVRAAFNLSYQRLRPEHARLFRLLALNPGPDLCTEAADHLERPFVIPTIAPVNLGLEALARAHLIEIPRWGRWRFHDLVRLYAEERAAIDGGGEVAEAEHRLYTYYLETAAAAALNLNDLVAMSNDGPLSRFVVNPSDGVRWLDEEYANLLATTIRVQDAGYARLAVMLPVALGGYLRLRRVLPQWTVLLRNAVAAGESLGEAELTGIVLDLLGLALQDEGRLDDAAAAARRAAKYFHKAGKEFRENVALSHLGRALARQGRHAEAVKILRRTVDEMEGLGGRMTSRAHALKDLGEALLQLRRFEEAAKYSEEAAACFWMPLHDEISEAEALLCQGRALLELGDPVALVHLNRASRHFRKHDRLAGLASALNAIGCALWSGGSGDEAVRFLSEAADLAEKATDDRLRSEVIDNLYLAYTILGRADDAARLASHHPRTPPPLPGTAPPYTPGEGGGGSWWRRLRRSTGRS</sequence>
<dbReference type="RefSeq" id="WP_051841383.1">
    <property type="nucleotide sequence ID" value="NZ_CP024985.1"/>
</dbReference>
<feature type="compositionally biased region" description="Basic residues" evidence="1">
    <location>
        <begin position="739"/>
        <end position="748"/>
    </location>
</feature>
<dbReference type="OrthoDB" id="581105at2"/>
<dbReference type="Gene3D" id="3.40.50.300">
    <property type="entry name" value="P-loop containing nucleotide triphosphate hydrolases"/>
    <property type="match status" value="1"/>
</dbReference>
<dbReference type="Gene3D" id="1.25.40.10">
    <property type="entry name" value="Tetratricopeptide repeat domain"/>
    <property type="match status" value="2"/>
</dbReference>
<evidence type="ECO:0000256" key="1">
    <source>
        <dbReference type="SAM" id="MobiDB-lite"/>
    </source>
</evidence>
<protein>
    <submittedName>
        <fullName evidence="3">Regulatory protein AfsR</fullName>
    </submittedName>
</protein>
<dbReference type="PANTHER" id="PTHR47691">
    <property type="entry name" value="REGULATOR-RELATED"/>
    <property type="match status" value="1"/>
</dbReference>
<dbReference type="Pfam" id="PF13424">
    <property type="entry name" value="TPR_12"/>
    <property type="match status" value="1"/>
</dbReference>
<name>A0A2K8PRJ0_STRLA</name>
<dbReference type="AlphaFoldDB" id="A0A2K8PRJ0"/>
<evidence type="ECO:0000313" key="4">
    <source>
        <dbReference type="Proteomes" id="UP000231791"/>
    </source>
</evidence>
<dbReference type="InterPro" id="IPR002182">
    <property type="entry name" value="NB-ARC"/>
</dbReference>
<dbReference type="SMART" id="SM00028">
    <property type="entry name" value="TPR"/>
    <property type="match status" value="5"/>
</dbReference>
<organism evidence="3 4">
    <name type="scientific">Streptomyces lavendulae subsp. lavendulae</name>
    <dbReference type="NCBI Taxonomy" id="58340"/>
    <lineage>
        <taxon>Bacteria</taxon>
        <taxon>Bacillati</taxon>
        <taxon>Actinomycetota</taxon>
        <taxon>Actinomycetes</taxon>
        <taxon>Kitasatosporales</taxon>
        <taxon>Streptomycetaceae</taxon>
        <taxon>Streptomyces</taxon>
    </lineage>
</organism>
<dbReference type="GO" id="GO:0043531">
    <property type="term" value="F:ADP binding"/>
    <property type="evidence" value="ECO:0007669"/>
    <property type="project" value="InterPro"/>
</dbReference>
<feature type="domain" description="NB-ARC" evidence="2">
    <location>
        <begin position="58"/>
        <end position="211"/>
    </location>
</feature>
<dbReference type="InterPro" id="IPR011990">
    <property type="entry name" value="TPR-like_helical_dom_sf"/>
</dbReference>
<dbReference type="GeneID" id="49388553"/>